<keyword evidence="1" id="KW-1133">Transmembrane helix</keyword>
<sequence length="64" mass="7842">MRSWMSSKIHTITLFIILDIDPPPENNVLKACLYFLYSINMIYFHFRYYFLMNLVNIYMENKNP</sequence>
<evidence type="ECO:0000256" key="1">
    <source>
        <dbReference type="SAM" id="Phobius"/>
    </source>
</evidence>
<evidence type="ECO:0000313" key="3">
    <source>
        <dbReference type="Proteomes" id="UP000626244"/>
    </source>
</evidence>
<name>A0A8J3EWK4_9BACI</name>
<gene>
    <name evidence="2" type="ORF">GCM10007380_10460</name>
</gene>
<evidence type="ECO:0000313" key="2">
    <source>
        <dbReference type="EMBL" id="GGI11959.1"/>
    </source>
</evidence>
<keyword evidence="3" id="KW-1185">Reference proteome</keyword>
<reference evidence="3" key="1">
    <citation type="journal article" date="2019" name="Int. J. Syst. Evol. Microbiol.">
        <title>The Global Catalogue of Microorganisms (GCM) 10K type strain sequencing project: providing services to taxonomists for standard genome sequencing and annotation.</title>
        <authorList>
            <consortium name="The Broad Institute Genomics Platform"/>
            <consortium name="The Broad Institute Genome Sequencing Center for Infectious Disease"/>
            <person name="Wu L."/>
            <person name="Ma J."/>
        </authorList>
    </citation>
    <scope>NUCLEOTIDE SEQUENCE [LARGE SCALE GENOMIC DNA]</scope>
    <source>
        <strain evidence="3">CGMCC 1.14993</strain>
    </source>
</reference>
<dbReference type="AlphaFoldDB" id="A0A8J3EWK4"/>
<keyword evidence="1" id="KW-0472">Membrane</keyword>
<feature type="transmembrane region" description="Helical" evidence="1">
    <location>
        <begin position="28"/>
        <end position="50"/>
    </location>
</feature>
<organism evidence="2 3">
    <name type="scientific">Gottfriedia solisilvae</name>
    <dbReference type="NCBI Taxonomy" id="1516104"/>
    <lineage>
        <taxon>Bacteria</taxon>
        <taxon>Bacillati</taxon>
        <taxon>Bacillota</taxon>
        <taxon>Bacilli</taxon>
        <taxon>Bacillales</taxon>
        <taxon>Bacillaceae</taxon>
        <taxon>Gottfriedia</taxon>
    </lineage>
</organism>
<proteinExistence type="predicted"/>
<keyword evidence="1" id="KW-0812">Transmembrane</keyword>
<accession>A0A8J3EWK4</accession>
<comment type="caution">
    <text evidence="2">The sequence shown here is derived from an EMBL/GenBank/DDBJ whole genome shotgun (WGS) entry which is preliminary data.</text>
</comment>
<dbReference type="Proteomes" id="UP000626244">
    <property type="component" value="Unassembled WGS sequence"/>
</dbReference>
<protein>
    <submittedName>
        <fullName evidence="2">Uncharacterized protein</fullName>
    </submittedName>
</protein>
<dbReference type="EMBL" id="BMHB01000001">
    <property type="protein sequence ID" value="GGI11959.1"/>
    <property type="molecule type" value="Genomic_DNA"/>
</dbReference>